<dbReference type="Proteomes" id="UP000831880">
    <property type="component" value="Chromosome"/>
</dbReference>
<feature type="transmembrane region" description="Helical" evidence="1">
    <location>
        <begin position="75"/>
        <end position="96"/>
    </location>
</feature>
<protein>
    <submittedName>
        <fullName evidence="2">Uncharacterized protein</fullName>
    </submittedName>
</protein>
<sequence length="247" mass="28021">MNISLFNQLVELFNFLTDPLWELYNSHNGYEGEPFLGAVLLGAIASTYPSQIAAHLGAVTYISSEMVHRINWWKTVIGFFTGKLVSVYLAVSLILWSESTWVTSFFENIRPLSVPVFLLLGISLLTPIIIKSFHKTAKKKKVKIGNGPFLKGGLIGFILSLFMDHGVINLLRLYTPWLANESVANSLFISFLFAFTSFVPVWIFSIMGYGFKVDTFLRKHSTRKSLHLFFGFSLIIIALNLFFLYQK</sequence>
<accession>A0ABY4H2Z7</accession>
<feature type="transmembrane region" description="Helical" evidence="1">
    <location>
        <begin position="186"/>
        <end position="205"/>
    </location>
</feature>
<evidence type="ECO:0000256" key="1">
    <source>
        <dbReference type="SAM" id="Phobius"/>
    </source>
</evidence>
<name>A0ABY4H2Z7_9BACI</name>
<gene>
    <name evidence="2" type="ORF">MUO14_03210</name>
</gene>
<dbReference type="EMBL" id="CP095074">
    <property type="protein sequence ID" value="UOQ93992.1"/>
    <property type="molecule type" value="Genomic_DNA"/>
</dbReference>
<feature type="transmembrane region" description="Helical" evidence="1">
    <location>
        <begin position="154"/>
        <end position="174"/>
    </location>
</feature>
<keyword evidence="3" id="KW-1185">Reference proteome</keyword>
<organism evidence="2 3">
    <name type="scientific">Halobacillus shinanisalinarum</name>
    <dbReference type="NCBI Taxonomy" id="2932258"/>
    <lineage>
        <taxon>Bacteria</taxon>
        <taxon>Bacillati</taxon>
        <taxon>Bacillota</taxon>
        <taxon>Bacilli</taxon>
        <taxon>Bacillales</taxon>
        <taxon>Bacillaceae</taxon>
        <taxon>Halobacillus</taxon>
    </lineage>
</organism>
<keyword evidence="1" id="KW-0812">Transmembrane</keyword>
<reference evidence="2 3" key="1">
    <citation type="submission" date="2022-04" db="EMBL/GenBank/DDBJ databases">
        <title>Halobacillus sp. isolated from saltern.</title>
        <authorList>
            <person name="Won M."/>
            <person name="Lee C.-M."/>
            <person name="Woen H.-Y."/>
            <person name="Kwon S.-W."/>
        </authorList>
    </citation>
    <scope>NUCLEOTIDE SEQUENCE [LARGE SCALE GENOMIC DNA]</scope>
    <source>
        <strain evidence="2 3">SSTM10-2</strain>
    </source>
</reference>
<keyword evidence="1" id="KW-0472">Membrane</keyword>
<evidence type="ECO:0000313" key="2">
    <source>
        <dbReference type="EMBL" id="UOQ93992.1"/>
    </source>
</evidence>
<feature type="transmembrane region" description="Helical" evidence="1">
    <location>
        <begin position="226"/>
        <end position="245"/>
    </location>
</feature>
<evidence type="ECO:0000313" key="3">
    <source>
        <dbReference type="Proteomes" id="UP000831880"/>
    </source>
</evidence>
<proteinExistence type="predicted"/>
<feature type="transmembrane region" description="Helical" evidence="1">
    <location>
        <begin position="116"/>
        <end position="133"/>
    </location>
</feature>
<keyword evidence="1" id="KW-1133">Transmembrane helix</keyword>
<dbReference type="RefSeq" id="WP_244753601.1">
    <property type="nucleotide sequence ID" value="NZ_CP095074.1"/>
</dbReference>